<evidence type="ECO:0000313" key="1">
    <source>
        <dbReference type="EMBL" id="CAB4160957.1"/>
    </source>
</evidence>
<gene>
    <name evidence="1" type="ORF">UFOVP767_43</name>
</gene>
<sequence>MKMKSKFQERLEYHIAARKENLEPIPFAGHVKIDADTCEKCGKTLEIDQVHKCPHEKSLAELANEFEDRYNAKMGRSGVRWAGD</sequence>
<accession>A0A6J5NPS7</accession>
<name>A0A6J5NPS7_9CAUD</name>
<dbReference type="EMBL" id="LR796714">
    <property type="protein sequence ID" value="CAB4160957.1"/>
    <property type="molecule type" value="Genomic_DNA"/>
</dbReference>
<protein>
    <submittedName>
        <fullName evidence="1">Uncharacterized protein</fullName>
    </submittedName>
</protein>
<reference evidence="1" key="1">
    <citation type="submission" date="2020-04" db="EMBL/GenBank/DDBJ databases">
        <authorList>
            <person name="Chiriac C."/>
            <person name="Salcher M."/>
            <person name="Ghai R."/>
            <person name="Kavagutti S V."/>
        </authorList>
    </citation>
    <scope>NUCLEOTIDE SEQUENCE</scope>
</reference>
<organism evidence="1">
    <name type="scientific">uncultured Caudovirales phage</name>
    <dbReference type="NCBI Taxonomy" id="2100421"/>
    <lineage>
        <taxon>Viruses</taxon>
        <taxon>Duplodnaviria</taxon>
        <taxon>Heunggongvirae</taxon>
        <taxon>Uroviricota</taxon>
        <taxon>Caudoviricetes</taxon>
        <taxon>Peduoviridae</taxon>
        <taxon>Maltschvirus</taxon>
        <taxon>Maltschvirus maltsch</taxon>
    </lineage>
</organism>
<proteinExistence type="predicted"/>